<dbReference type="NCBIfam" id="TIGR00418">
    <property type="entry name" value="thrS"/>
    <property type="match status" value="1"/>
</dbReference>
<dbReference type="GO" id="GO:0046872">
    <property type="term" value="F:metal ion binding"/>
    <property type="evidence" value="ECO:0007669"/>
    <property type="project" value="UniProtKB-KW"/>
</dbReference>
<keyword evidence="6 13" id="KW-0547">Nucleotide-binding</keyword>
<dbReference type="Proteomes" id="UP001200513">
    <property type="component" value="Chromosome"/>
</dbReference>
<dbReference type="Gene3D" id="3.10.20.30">
    <property type="match status" value="1"/>
</dbReference>
<dbReference type="Gene3D" id="3.40.50.800">
    <property type="entry name" value="Anticodon-binding domain"/>
    <property type="match status" value="1"/>
</dbReference>
<feature type="domain" description="Aminoacyl-transfer RNA synthetases class-II family profile" evidence="14">
    <location>
        <begin position="278"/>
        <end position="539"/>
    </location>
</feature>
<dbReference type="PANTHER" id="PTHR11451">
    <property type="entry name" value="THREONINE-TRNA LIGASE"/>
    <property type="match status" value="1"/>
</dbReference>
<evidence type="ECO:0000256" key="5">
    <source>
        <dbReference type="ARBA" id="ARBA00022723"/>
    </source>
</evidence>
<dbReference type="Pfam" id="PF07973">
    <property type="entry name" value="tRNA_SAD"/>
    <property type="match status" value="1"/>
</dbReference>
<comment type="catalytic activity">
    <reaction evidence="12 13">
        <text>tRNA(Thr) + L-threonine + ATP = L-threonyl-tRNA(Thr) + AMP + diphosphate + H(+)</text>
        <dbReference type="Rhea" id="RHEA:24624"/>
        <dbReference type="Rhea" id="RHEA-COMP:9670"/>
        <dbReference type="Rhea" id="RHEA-COMP:9704"/>
        <dbReference type="ChEBI" id="CHEBI:15378"/>
        <dbReference type="ChEBI" id="CHEBI:30616"/>
        <dbReference type="ChEBI" id="CHEBI:33019"/>
        <dbReference type="ChEBI" id="CHEBI:57926"/>
        <dbReference type="ChEBI" id="CHEBI:78442"/>
        <dbReference type="ChEBI" id="CHEBI:78534"/>
        <dbReference type="ChEBI" id="CHEBI:456215"/>
        <dbReference type="EC" id="6.1.1.3"/>
    </reaction>
</comment>
<dbReference type="SUPFAM" id="SSF55186">
    <property type="entry name" value="ThrRS/AlaRS common domain"/>
    <property type="match status" value="1"/>
</dbReference>
<sequence length="641" mass="74305">MVEVKVKLPDNSEIAIEKGKTILDLANKISPNLAKASLAAKIDDKLVDLTYPIEQDCKIELITARSDEAFHILNHSAAHVLASAVVELFPEAKPTIGPSVDEGFYYDFEVKKPFSQEDLEKIEKKMIEIIEEDTPFIREEVPIQEAIKYYEKVEKNKFKVEILKEMPDVDTVSFYSHRNGKFKDLCRGPHIPSTKKIKAVKVLNASSAFWRGDAKRESLQRVYGIAFTDAKKLKKHLKMLEEAKKRDHRILGPQLDLFDTADEWGPGMPLIYPKGTILLEVIKEFWKKEHKKAGYKVVQTPHLFKEIVWKTSGHLDYYLENMYPVDARGERWYVKPMNCPGHMMIYNRKTYSYRELPERIAEMGTVYRYELSGVLHGLFRIRGFTQDDSHIFMLPEQLEDEIVKIIEMVNHFYSVFGFKEWEFFISTRPEKSIGTDEGWEHATKSLMNAIERVGIKYKIKQGDGAFYGPKIDVDVKDAIGRRWQLATIQVDFNLPERFDINYIGEDGQKHRPFIIHRVIYGALERFLAILVEHYAGKLPIWLSPVQAIVIPITDEHINYAKKVVEILDKEGIRAEADLSGERMEYKIRQANLQKIPYIINVGGKEIENNTIAVRDRTNKVRFGVKIEEFVKEVKEKITNYE</sequence>
<name>A0A9Y1BNH0_9ARCH</name>
<evidence type="ECO:0000256" key="12">
    <source>
        <dbReference type="ARBA" id="ARBA00049515"/>
    </source>
</evidence>
<reference evidence="16" key="1">
    <citation type="journal article" date="2022" name="Nat. Microbiol.">
        <title>Unique mobile elements and scalable gene flow at the prokaryote-eukaryote boundary revealed by circularized Asgard archaea genomes.</title>
        <authorList>
            <person name="Wu F."/>
            <person name="Speth D.R."/>
            <person name="Philosof A."/>
            <person name="Cremiere A."/>
            <person name="Narayanan A."/>
            <person name="Barco R.A."/>
            <person name="Connon S.A."/>
            <person name="Amend J.P."/>
            <person name="Antoshechkin I.A."/>
            <person name="Orphan V.J."/>
        </authorList>
    </citation>
    <scope>NUCLEOTIDE SEQUENCE</scope>
    <source>
        <strain evidence="16">PR6</strain>
    </source>
</reference>
<protein>
    <recommendedName>
        <fullName evidence="13">Threonine--tRNA ligase</fullName>
        <ecNumber evidence="13">6.1.1.3</ecNumber>
    </recommendedName>
    <alternativeName>
        <fullName evidence="13">Threonyl-tRNA synthetase</fullName>
        <shortName evidence="13">ThrRS</shortName>
    </alternativeName>
</protein>
<dbReference type="PRINTS" id="PR01047">
    <property type="entry name" value="TRNASYNTHTHR"/>
</dbReference>
<keyword evidence="11 13" id="KW-0030">Aminoacyl-tRNA synthetase</keyword>
<dbReference type="InterPro" id="IPR047246">
    <property type="entry name" value="ThrRS_anticodon"/>
</dbReference>
<dbReference type="PROSITE" id="PS51880">
    <property type="entry name" value="TGS"/>
    <property type="match status" value="1"/>
</dbReference>
<gene>
    <name evidence="13 16" type="primary">thrS</name>
    <name evidence="16" type="ORF">K9W46_07490</name>
</gene>
<dbReference type="InterPro" id="IPR004154">
    <property type="entry name" value="Anticodon-bd"/>
</dbReference>
<dbReference type="GO" id="GO:0002161">
    <property type="term" value="F:aminoacyl-tRNA deacylase activity"/>
    <property type="evidence" value="ECO:0007669"/>
    <property type="project" value="UniProtKB-ARBA"/>
</dbReference>
<dbReference type="GO" id="GO:0006435">
    <property type="term" value="P:threonyl-tRNA aminoacylation"/>
    <property type="evidence" value="ECO:0007669"/>
    <property type="project" value="UniProtKB-UniRule"/>
</dbReference>
<dbReference type="InterPro" id="IPR004095">
    <property type="entry name" value="TGS"/>
</dbReference>
<dbReference type="InterPro" id="IPR033728">
    <property type="entry name" value="ThrRS_core"/>
</dbReference>
<dbReference type="SMART" id="SM00863">
    <property type="entry name" value="tRNA_SAD"/>
    <property type="match status" value="1"/>
</dbReference>
<evidence type="ECO:0000259" key="14">
    <source>
        <dbReference type="PROSITE" id="PS50862"/>
    </source>
</evidence>
<evidence type="ECO:0000256" key="3">
    <source>
        <dbReference type="ARBA" id="ARBA00022555"/>
    </source>
</evidence>
<keyword evidence="7 13" id="KW-0862">Zinc</keyword>
<keyword evidence="2 13" id="KW-0963">Cytoplasm</keyword>
<dbReference type="EMBL" id="CP084167">
    <property type="protein sequence ID" value="UJG42249.1"/>
    <property type="molecule type" value="Genomic_DNA"/>
</dbReference>
<dbReference type="FunFam" id="3.30.980.10:FF:000005">
    <property type="entry name" value="Threonyl-tRNA synthetase, mitochondrial"/>
    <property type="match status" value="1"/>
</dbReference>
<keyword evidence="10 13" id="KW-0648">Protein biosynthesis</keyword>
<evidence type="ECO:0000256" key="13">
    <source>
        <dbReference type="HAMAP-Rule" id="MF_00184"/>
    </source>
</evidence>
<dbReference type="Pfam" id="PF03129">
    <property type="entry name" value="HGTP_anticodon"/>
    <property type="match status" value="1"/>
</dbReference>
<dbReference type="CDD" id="cd00860">
    <property type="entry name" value="ThrRS_anticodon"/>
    <property type="match status" value="1"/>
</dbReference>
<dbReference type="SUPFAM" id="SSF55681">
    <property type="entry name" value="Class II aaRS and biotin synthetases"/>
    <property type="match status" value="1"/>
</dbReference>
<dbReference type="InterPro" id="IPR045864">
    <property type="entry name" value="aa-tRNA-synth_II/BPL/LPL"/>
</dbReference>
<keyword evidence="9 13" id="KW-0694">RNA-binding</keyword>
<evidence type="ECO:0000259" key="15">
    <source>
        <dbReference type="PROSITE" id="PS51880"/>
    </source>
</evidence>
<dbReference type="GO" id="GO:0000049">
    <property type="term" value="F:tRNA binding"/>
    <property type="evidence" value="ECO:0007669"/>
    <property type="project" value="UniProtKB-KW"/>
</dbReference>
<dbReference type="GO" id="GO:0004829">
    <property type="term" value="F:threonine-tRNA ligase activity"/>
    <property type="evidence" value="ECO:0007669"/>
    <property type="project" value="UniProtKB-UniRule"/>
</dbReference>
<dbReference type="SUPFAM" id="SSF81271">
    <property type="entry name" value="TGS-like"/>
    <property type="match status" value="1"/>
</dbReference>
<organism evidence="16">
    <name type="scientific">Candidatus Heimdallarchaeum endolithica</name>
    <dbReference type="NCBI Taxonomy" id="2876572"/>
    <lineage>
        <taxon>Archaea</taxon>
        <taxon>Promethearchaeati</taxon>
        <taxon>Candidatus Heimdallarchaeota</taxon>
        <taxon>Candidatus Heimdallarchaeia (ex Rinke et al. 2021) (nom. nud.)</taxon>
        <taxon>Candidatus Heimdallarchaeales</taxon>
        <taxon>Candidatus Heimdallarchaeaceae</taxon>
        <taxon>Candidatus Heimdallarchaeum</taxon>
    </lineage>
</organism>
<dbReference type="PROSITE" id="PS50862">
    <property type="entry name" value="AA_TRNA_LIGASE_II"/>
    <property type="match status" value="1"/>
</dbReference>
<feature type="domain" description="TGS" evidence="15">
    <location>
        <begin position="1"/>
        <end position="63"/>
    </location>
</feature>
<dbReference type="InterPro" id="IPR002320">
    <property type="entry name" value="Thr-tRNA-ligase_IIa"/>
</dbReference>
<dbReference type="FunFam" id="3.30.930.10:FF:000002">
    <property type="entry name" value="Threonine--tRNA ligase"/>
    <property type="match status" value="1"/>
</dbReference>
<evidence type="ECO:0000256" key="4">
    <source>
        <dbReference type="ARBA" id="ARBA00022598"/>
    </source>
</evidence>
<evidence type="ECO:0000256" key="11">
    <source>
        <dbReference type="ARBA" id="ARBA00023146"/>
    </source>
</evidence>
<dbReference type="InterPro" id="IPR036621">
    <property type="entry name" value="Anticodon-bd_dom_sf"/>
</dbReference>
<evidence type="ECO:0000313" key="16">
    <source>
        <dbReference type="EMBL" id="UJG42249.1"/>
    </source>
</evidence>
<dbReference type="CDD" id="cd01667">
    <property type="entry name" value="TGS_ThrRS"/>
    <property type="match status" value="1"/>
</dbReference>
<comment type="subunit">
    <text evidence="13">Homodimer.</text>
</comment>
<dbReference type="Pfam" id="PF00587">
    <property type="entry name" value="tRNA-synt_2b"/>
    <property type="match status" value="1"/>
</dbReference>
<keyword evidence="4 13" id="KW-0436">Ligase</keyword>
<evidence type="ECO:0000256" key="10">
    <source>
        <dbReference type="ARBA" id="ARBA00022917"/>
    </source>
</evidence>
<comment type="cofactor">
    <cofactor evidence="13">
        <name>Zn(2+)</name>
        <dbReference type="ChEBI" id="CHEBI:29105"/>
    </cofactor>
    <text evidence="13">Binds 1 zinc ion per subunit.</text>
</comment>
<dbReference type="EC" id="6.1.1.3" evidence="13"/>
<comment type="subcellular location">
    <subcellularLocation>
        <location evidence="13">Cytoplasm</location>
    </subcellularLocation>
</comment>
<evidence type="ECO:0000256" key="7">
    <source>
        <dbReference type="ARBA" id="ARBA00022833"/>
    </source>
</evidence>
<evidence type="ECO:0000256" key="1">
    <source>
        <dbReference type="ARBA" id="ARBA00008226"/>
    </source>
</evidence>
<dbReference type="GO" id="GO:0005737">
    <property type="term" value="C:cytoplasm"/>
    <property type="evidence" value="ECO:0007669"/>
    <property type="project" value="UniProtKB-SubCell"/>
</dbReference>
<accession>A0A9Y1BNH0</accession>
<feature type="binding site" evidence="13">
    <location>
        <position position="390"/>
    </location>
    <ligand>
        <name>Zn(2+)</name>
        <dbReference type="ChEBI" id="CHEBI:29105"/>
        <note>catalytic</note>
    </ligand>
</feature>
<dbReference type="PANTHER" id="PTHR11451:SF44">
    <property type="entry name" value="THREONINE--TRNA LIGASE, CHLOROPLASTIC_MITOCHONDRIAL 2"/>
    <property type="match status" value="1"/>
</dbReference>
<dbReference type="InterPro" id="IPR012676">
    <property type="entry name" value="TGS-like"/>
</dbReference>
<feature type="binding site" evidence="13">
    <location>
        <position position="516"/>
    </location>
    <ligand>
        <name>Zn(2+)</name>
        <dbReference type="ChEBI" id="CHEBI:29105"/>
        <note>catalytic</note>
    </ligand>
</feature>
<keyword evidence="3 13" id="KW-0820">tRNA-binding</keyword>
<dbReference type="InterPro" id="IPR002314">
    <property type="entry name" value="aa-tRNA-synt_IIb"/>
</dbReference>
<dbReference type="Pfam" id="PF02824">
    <property type="entry name" value="TGS"/>
    <property type="match status" value="1"/>
</dbReference>
<keyword evidence="8 13" id="KW-0067">ATP-binding</keyword>
<dbReference type="GO" id="GO:0005524">
    <property type="term" value="F:ATP binding"/>
    <property type="evidence" value="ECO:0007669"/>
    <property type="project" value="UniProtKB-UniRule"/>
</dbReference>
<proteinExistence type="inferred from homology"/>
<dbReference type="SUPFAM" id="SSF52954">
    <property type="entry name" value="Class II aaRS ABD-related"/>
    <property type="match status" value="1"/>
</dbReference>
<keyword evidence="5 13" id="KW-0479">Metal-binding</keyword>
<evidence type="ECO:0000256" key="2">
    <source>
        <dbReference type="ARBA" id="ARBA00022490"/>
    </source>
</evidence>
<dbReference type="CDD" id="cd00771">
    <property type="entry name" value="ThrRS_core"/>
    <property type="match status" value="1"/>
</dbReference>
<dbReference type="Gene3D" id="3.30.930.10">
    <property type="entry name" value="Bira Bifunctional Protein, Domain 2"/>
    <property type="match status" value="1"/>
</dbReference>
<dbReference type="FunFam" id="3.40.50.800:FF:000001">
    <property type="entry name" value="Threonine--tRNA ligase"/>
    <property type="match status" value="1"/>
</dbReference>
<evidence type="ECO:0000256" key="8">
    <source>
        <dbReference type="ARBA" id="ARBA00022840"/>
    </source>
</evidence>
<comment type="caution">
    <text evidence="13">Lacks conserved residue(s) required for the propagation of feature annotation.</text>
</comment>
<dbReference type="InterPro" id="IPR018163">
    <property type="entry name" value="Thr/Ala-tRNA-synth_IIc_edit"/>
</dbReference>
<feature type="binding site" evidence="13">
    <location>
        <position position="339"/>
    </location>
    <ligand>
        <name>Zn(2+)</name>
        <dbReference type="ChEBI" id="CHEBI:29105"/>
        <note>catalytic</note>
    </ligand>
</feature>
<dbReference type="InterPro" id="IPR012947">
    <property type="entry name" value="tRNA_SAD"/>
</dbReference>
<evidence type="ECO:0000256" key="6">
    <source>
        <dbReference type="ARBA" id="ARBA00022741"/>
    </source>
</evidence>
<dbReference type="InterPro" id="IPR006195">
    <property type="entry name" value="aa-tRNA-synth_II"/>
</dbReference>
<dbReference type="Gene3D" id="3.30.980.10">
    <property type="entry name" value="Threonyl-trna Synthetase, Chain A, domain 2"/>
    <property type="match status" value="1"/>
</dbReference>
<dbReference type="AlphaFoldDB" id="A0A9Y1BNH0"/>
<evidence type="ECO:0000256" key="9">
    <source>
        <dbReference type="ARBA" id="ARBA00022884"/>
    </source>
</evidence>
<comment type="similarity">
    <text evidence="1 13">Belongs to the class-II aminoacyl-tRNA synthetase family.</text>
</comment>
<dbReference type="InterPro" id="IPR012675">
    <property type="entry name" value="Beta-grasp_dom_sf"/>
</dbReference>
<dbReference type="HAMAP" id="MF_00184">
    <property type="entry name" value="Thr_tRNA_synth"/>
    <property type="match status" value="1"/>
</dbReference>